<dbReference type="Gene3D" id="1.20.1250.20">
    <property type="entry name" value="MFS general substrate transporter like domains"/>
    <property type="match status" value="1"/>
</dbReference>
<evidence type="ECO:0000256" key="1">
    <source>
        <dbReference type="ARBA" id="ARBA00004651"/>
    </source>
</evidence>
<dbReference type="GO" id="GO:0022857">
    <property type="term" value="F:transmembrane transporter activity"/>
    <property type="evidence" value="ECO:0007669"/>
    <property type="project" value="InterPro"/>
</dbReference>
<keyword evidence="3" id="KW-1003">Cell membrane</keyword>
<dbReference type="AlphaFoldDB" id="A0A542DY25"/>
<evidence type="ECO:0000259" key="8">
    <source>
        <dbReference type="PROSITE" id="PS50850"/>
    </source>
</evidence>
<dbReference type="PROSITE" id="PS50850">
    <property type="entry name" value="MFS"/>
    <property type="match status" value="1"/>
</dbReference>
<accession>A0A542DY25</accession>
<dbReference type="EMBL" id="VFMN01000001">
    <property type="protein sequence ID" value="TQJ07993.1"/>
    <property type="molecule type" value="Genomic_DNA"/>
</dbReference>
<reference evidence="9 10" key="1">
    <citation type="submission" date="2019-06" db="EMBL/GenBank/DDBJ databases">
        <title>Sequencing the genomes of 1000 actinobacteria strains.</title>
        <authorList>
            <person name="Klenk H.-P."/>
        </authorList>
    </citation>
    <scope>NUCLEOTIDE SEQUENCE [LARGE SCALE GENOMIC DNA]</scope>
    <source>
        <strain evidence="9 10">DSM 18607</strain>
    </source>
</reference>
<feature type="transmembrane region" description="Helical" evidence="7">
    <location>
        <begin position="345"/>
        <end position="367"/>
    </location>
</feature>
<dbReference type="Proteomes" id="UP000317893">
    <property type="component" value="Unassembled WGS sequence"/>
</dbReference>
<dbReference type="RefSeq" id="WP_141847387.1">
    <property type="nucleotide sequence ID" value="NZ_BAAAPR010000002.1"/>
</dbReference>
<dbReference type="InterPro" id="IPR020846">
    <property type="entry name" value="MFS_dom"/>
</dbReference>
<feature type="transmembrane region" description="Helical" evidence="7">
    <location>
        <begin position="160"/>
        <end position="183"/>
    </location>
</feature>
<feature type="transmembrane region" description="Helical" evidence="7">
    <location>
        <begin position="281"/>
        <end position="305"/>
    </location>
</feature>
<feature type="transmembrane region" description="Helical" evidence="7">
    <location>
        <begin position="311"/>
        <end position="333"/>
    </location>
</feature>
<dbReference type="OrthoDB" id="4855277at2"/>
<evidence type="ECO:0000256" key="2">
    <source>
        <dbReference type="ARBA" id="ARBA00022448"/>
    </source>
</evidence>
<feature type="transmembrane region" description="Helical" evidence="7">
    <location>
        <begin position="130"/>
        <end position="148"/>
    </location>
</feature>
<feature type="domain" description="Major facilitator superfamily (MFS) profile" evidence="8">
    <location>
        <begin position="1"/>
        <end position="397"/>
    </location>
</feature>
<dbReference type="PANTHER" id="PTHR23517:SF2">
    <property type="entry name" value="MULTIDRUG RESISTANCE PROTEIN MDTH"/>
    <property type="match status" value="1"/>
</dbReference>
<dbReference type="GO" id="GO:0005886">
    <property type="term" value="C:plasma membrane"/>
    <property type="evidence" value="ECO:0007669"/>
    <property type="project" value="UniProtKB-SubCell"/>
</dbReference>
<feature type="transmembrane region" description="Helical" evidence="7">
    <location>
        <begin position="250"/>
        <end position="269"/>
    </location>
</feature>
<comment type="subcellular location">
    <subcellularLocation>
        <location evidence="1">Cell membrane</location>
        <topology evidence="1">Multi-pass membrane protein</topology>
    </subcellularLocation>
</comment>
<feature type="transmembrane region" description="Helical" evidence="7">
    <location>
        <begin position="71"/>
        <end position="89"/>
    </location>
</feature>
<dbReference type="Pfam" id="PF07690">
    <property type="entry name" value="MFS_1"/>
    <property type="match status" value="1"/>
</dbReference>
<feature type="transmembrane region" description="Helical" evidence="7">
    <location>
        <begin position="95"/>
        <end position="118"/>
    </location>
</feature>
<evidence type="ECO:0000256" key="4">
    <source>
        <dbReference type="ARBA" id="ARBA00022692"/>
    </source>
</evidence>
<gene>
    <name evidence="9" type="ORF">FB458_1070</name>
</gene>
<dbReference type="SUPFAM" id="SSF103473">
    <property type="entry name" value="MFS general substrate transporter"/>
    <property type="match status" value="1"/>
</dbReference>
<dbReference type="PANTHER" id="PTHR23517">
    <property type="entry name" value="RESISTANCE PROTEIN MDTM, PUTATIVE-RELATED-RELATED"/>
    <property type="match status" value="1"/>
</dbReference>
<organism evidence="9 10">
    <name type="scientific">Lapillicoccus jejuensis</name>
    <dbReference type="NCBI Taxonomy" id="402171"/>
    <lineage>
        <taxon>Bacteria</taxon>
        <taxon>Bacillati</taxon>
        <taxon>Actinomycetota</taxon>
        <taxon>Actinomycetes</taxon>
        <taxon>Micrococcales</taxon>
        <taxon>Intrasporangiaceae</taxon>
        <taxon>Lapillicoccus</taxon>
    </lineage>
</organism>
<feature type="transmembrane region" description="Helical" evidence="7">
    <location>
        <begin position="373"/>
        <end position="391"/>
    </location>
</feature>
<dbReference type="InterPro" id="IPR036259">
    <property type="entry name" value="MFS_trans_sf"/>
</dbReference>
<sequence length="417" mass="41785">MNKRQVVVVTAGAVSMLGWGAVLPYQYAYAAETRGWGALVAASAATLFSVGALVAAPVGGRLADRLPPVRVAVVAKLVAAAAALVLLVAGDARTFLLGMLVLGLGITAAQPAQSLLILRWSGTADRRTAFAWAFTGSSVGMAVGALVASRTVHLESPSGMVGAFALAAGGFVASAALLAVASYGDTLPVHTREEQVGAGGAGSAVRAVLRVPALRWIAVVTVLISLGFYAQFESGLPAYALTVLRVPEQTVGTAAAVNCLVIVGLQMLVVRATRRRRPATLLVWVGAIWLLCWGALSLVGLVPAAAAVTFVATYGVFAVGETLFAPVLGPLSAAHAPEGMAGTTLGLLAAVQTGVSAVGPLLAGVALGAGHGGVFLVVHLVISAAALVAALRLRRVLGAPSVPAGTGVPVGDVVRVA</sequence>
<evidence type="ECO:0000313" key="9">
    <source>
        <dbReference type="EMBL" id="TQJ07993.1"/>
    </source>
</evidence>
<keyword evidence="2" id="KW-0813">Transport</keyword>
<keyword evidence="5 7" id="KW-1133">Transmembrane helix</keyword>
<name>A0A542DY25_9MICO</name>
<evidence type="ECO:0000256" key="3">
    <source>
        <dbReference type="ARBA" id="ARBA00022475"/>
    </source>
</evidence>
<keyword evidence="4 7" id="KW-0812">Transmembrane</keyword>
<feature type="transmembrane region" description="Helical" evidence="7">
    <location>
        <begin position="213"/>
        <end position="230"/>
    </location>
</feature>
<proteinExistence type="predicted"/>
<evidence type="ECO:0000256" key="6">
    <source>
        <dbReference type="ARBA" id="ARBA00023136"/>
    </source>
</evidence>
<evidence type="ECO:0000256" key="5">
    <source>
        <dbReference type="ARBA" id="ARBA00022989"/>
    </source>
</evidence>
<comment type="caution">
    <text evidence="9">The sequence shown here is derived from an EMBL/GenBank/DDBJ whole genome shotgun (WGS) entry which is preliminary data.</text>
</comment>
<dbReference type="InterPro" id="IPR050171">
    <property type="entry name" value="MFS_Transporters"/>
</dbReference>
<evidence type="ECO:0000313" key="10">
    <source>
        <dbReference type="Proteomes" id="UP000317893"/>
    </source>
</evidence>
<feature type="transmembrane region" description="Helical" evidence="7">
    <location>
        <begin position="36"/>
        <end position="59"/>
    </location>
</feature>
<protein>
    <submittedName>
        <fullName evidence="9">Putative MFS family arabinose efflux permease</fullName>
    </submittedName>
</protein>
<keyword evidence="10" id="KW-1185">Reference proteome</keyword>
<evidence type="ECO:0000256" key="7">
    <source>
        <dbReference type="SAM" id="Phobius"/>
    </source>
</evidence>
<keyword evidence="6 7" id="KW-0472">Membrane</keyword>
<dbReference type="InterPro" id="IPR011701">
    <property type="entry name" value="MFS"/>
</dbReference>